<comment type="caution">
    <text evidence="1">The sequence shown here is derived from an EMBL/GenBank/DDBJ whole genome shotgun (WGS) entry which is preliminary data.</text>
</comment>
<sequence length="37" mass="4254">MTAQYVRDSKNPDAAPLTFPEETRAEFMGVIKWSPLR</sequence>
<gene>
    <name evidence="1" type="ORF">D5H75_33120</name>
</gene>
<organism evidence="1 2">
    <name type="scientific">Bailinhaonella thermotolerans</name>
    <dbReference type="NCBI Taxonomy" id="1070861"/>
    <lineage>
        <taxon>Bacteria</taxon>
        <taxon>Bacillati</taxon>
        <taxon>Actinomycetota</taxon>
        <taxon>Actinomycetes</taxon>
        <taxon>Streptosporangiales</taxon>
        <taxon>Streptosporangiaceae</taxon>
        <taxon>Bailinhaonella</taxon>
    </lineage>
</organism>
<proteinExistence type="predicted"/>
<dbReference type="AlphaFoldDB" id="A0A3A4A407"/>
<evidence type="ECO:0000313" key="2">
    <source>
        <dbReference type="Proteomes" id="UP000265768"/>
    </source>
</evidence>
<dbReference type="Proteomes" id="UP000265768">
    <property type="component" value="Unassembled WGS sequence"/>
</dbReference>
<keyword evidence="2" id="KW-1185">Reference proteome</keyword>
<dbReference type="EMBL" id="QZEY01000019">
    <property type="protein sequence ID" value="RJL23215.1"/>
    <property type="molecule type" value="Genomic_DNA"/>
</dbReference>
<reference evidence="1 2" key="1">
    <citation type="submission" date="2018-09" db="EMBL/GenBank/DDBJ databases">
        <title>YIM 75507 draft genome.</title>
        <authorList>
            <person name="Tang S."/>
            <person name="Feng Y."/>
        </authorList>
    </citation>
    <scope>NUCLEOTIDE SEQUENCE [LARGE SCALE GENOMIC DNA]</scope>
    <source>
        <strain evidence="1 2">YIM 75507</strain>
    </source>
</reference>
<accession>A0A3A4A407</accession>
<evidence type="ECO:0000313" key="1">
    <source>
        <dbReference type="EMBL" id="RJL23215.1"/>
    </source>
</evidence>
<name>A0A3A4A407_9ACTN</name>
<protein>
    <submittedName>
        <fullName evidence="1">DUF397 domain-containing protein</fullName>
    </submittedName>
</protein>